<dbReference type="GO" id="GO:0005634">
    <property type="term" value="C:nucleus"/>
    <property type="evidence" value="ECO:0007669"/>
    <property type="project" value="UniProtKB-SubCell"/>
</dbReference>
<keyword evidence="14" id="KW-0833">Ubl conjugation pathway</keyword>
<keyword evidence="8" id="KW-0597">Phosphoprotein</keyword>
<dbReference type="AlphaFoldDB" id="A0A8S1ZHP8"/>
<evidence type="ECO:0000256" key="6">
    <source>
        <dbReference type="ARBA" id="ARBA00012483"/>
    </source>
</evidence>
<keyword evidence="7" id="KW-0963">Cytoplasm</keyword>
<dbReference type="GO" id="GO:0005819">
    <property type="term" value="C:spindle"/>
    <property type="evidence" value="ECO:0007669"/>
    <property type="project" value="TreeGrafter"/>
</dbReference>
<dbReference type="GO" id="GO:0016567">
    <property type="term" value="P:protein ubiquitination"/>
    <property type="evidence" value="ECO:0007669"/>
    <property type="project" value="InterPro"/>
</dbReference>
<evidence type="ECO:0000256" key="4">
    <source>
        <dbReference type="ARBA" id="ARBA00004245"/>
    </source>
</evidence>
<dbReference type="Gene3D" id="1.20.58.1520">
    <property type="match status" value="1"/>
</dbReference>
<keyword evidence="11" id="KW-0493">Microtubule</keyword>
<evidence type="ECO:0000256" key="18">
    <source>
        <dbReference type="ARBA" id="ARBA00023136"/>
    </source>
</evidence>
<dbReference type="EC" id="2.3.2.27" evidence="6"/>
<evidence type="ECO:0000256" key="9">
    <source>
        <dbReference type="ARBA" id="ARBA00022679"/>
    </source>
</evidence>
<feature type="transmembrane region" description="Helical" evidence="22">
    <location>
        <begin position="810"/>
        <end position="831"/>
    </location>
</feature>
<feature type="region of interest" description="Disordered" evidence="21">
    <location>
        <begin position="501"/>
        <end position="556"/>
    </location>
</feature>
<accession>A0A8S1ZHP8</accession>
<dbReference type="InterPro" id="IPR007145">
    <property type="entry name" value="MAP65_Ase1_PRC1"/>
</dbReference>
<sequence>MLEIESPTSLCFRANTTCNALLRELQKIWVDIGESDAEKDRMLMELEKECLEIYRRKVDEAANSKAQLHQSLVSIEAEIASLVAALGVLNIHSPIKAKEGSKSLKEKLAAVRPMLEDLRLQKDERMKQFVDIKAQIEKMSGEISGYSDQLNKAMLGSLALDEQDLTLRKLNEYQTHLRSLQKEKSDRLNKVLDYVNEVHTLCGVLGVDFGQTVSEVHPSLHRTDHEQSTNISDNTLDGLQHMIDKLKTEKRVRFQKLKDVAGSLFELWNLMDTSQEERTKFARVSYVVRSSESDITEPNILSTETIEQVSAEVDSFNKLKASRMKELVMKRRSELENLCRLAHIEADTSTSLEKSTALIDSGLVDPSELLTNIELHINKIKEEAHSRKEIIDRIDRWLSACEEENWLEEYNQDETRYSAGRGGHVNLKHAERARITVNKIPSMVDNLIKKTLLWEDETRKSFLYDGVRLVSILEDYKLTRTQQEEEKKRYRDQKKMQDLLIKRRESIYGSKPSPRRSNSVKKPNGYNGDASVPPTPRRNSAGATNTDIMTPRSYSSHRQNGYFKEVRRLSTAPLNYVAVPKEDSVSTYTSMVGGFALCVSCGATATTCHLWGHRIKGKFEHFNSITRVIDFKWLDDLLKEKTTNLLVVLSGRVASATNFNCKDDGPLGVVFDDTAQVGYETKFEDDGLINKSINFLLQRKEAPWYLEDSTGRVKVVRAHDALGFDNTLKVYVETSLGEFFESLLSPEEGSKVLYGQALNIGTSMTVVGEAVKDKAGNLMIQESKEQSLMVFSGEKSFDKMVGNMKSNSEFYIFYSKIFGTVAVAIAVVYGVDFVRKVLLPFVWKKKDLGNNNRSENDNSDSED</sequence>
<dbReference type="Pfam" id="PF03999">
    <property type="entry name" value="MAP65_ASE1"/>
    <property type="match status" value="1"/>
</dbReference>
<evidence type="ECO:0000256" key="5">
    <source>
        <dbReference type="ARBA" id="ARBA00006187"/>
    </source>
</evidence>
<dbReference type="GO" id="GO:0008270">
    <property type="term" value="F:zinc ion binding"/>
    <property type="evidence" value="ECO:0007669"/>
    <property type="project" value="UniProtKB-KW"/>
</dbReference>
<evidence type="ECO:0000256" key="21">
    <source>
        <dbReference type="SAM" id="MobiDB-lite"/>
    </source>
</evidence>
<keyword evidence="15" id="KW-0862">Zinc</keyword>
<dbReference type="EMBL" id="LR999451">
    <property type="protein sequence ID" value="CAE5957499.1"/>
    <property type="molecule type" value="Genomic_DNA"/>
</dbReference>
<keyword evidence="13" id="KW-0863">Zinc-finger</keyword>
<evidence type="ECO:0000256" key="19">
    <source>
        <dbReference type="ARBA" id="ARBA00023212"/>
    </source>
</evidence>
<evidence type="ECO:0000256" key="10">
    <source>
        <dbReference type="ARBA" id="ARBA00022692"/>
    </source>
</evidence>
<comment type="similarity">
    <text evidence="5">Belongs to the MAP65/ASE1 family.</text>
</comment>
<evidence type="ECO:0000256" key="12">
    <source>
        <dbReference type="ARBA" id="ARBA00022723"/>
    </source>
</evidence>
<organism evidence="24 25">
    <name type="scientific">Arabidopsis arenosa</name>
    <name type="common">Sand rock-cress</name>
    <name type="synonym">Cardaminopsis arenosa</name>
    <dbReference type="NCBI Taxonomy" id="38785"/>
    <lineage>
        <taxon>Eukaryota</taxon>
        <taxon>Viridiplantae</taxon>
        <taxon>Streptophyta</taxon>
        <taxon>Embryophyta</taxon>
        <taxon>Tracheophyta</taxon>
        <taxon>Spermatophyta</taxon>
        <taxon>Magnoliopsida</taxon>
        <taxon>eudicotyledons</taxon>
        <taxon>Gunneridae</taxon>
        <taxon>Pentapetalae</taxon>
        <taxon>rosids</taxon>
        <taxon>malvids</taxon>
        <taxon>Brassicales</taxon>
        <taxon>Brassicaceae</taxon>
        <taxon>Camelineae</taxon>
        <taxon>Arabidopsis</taxon>
    </lineage>
</organism>
<protein>
    <recommendedName>
        <fullName evidence="6">RING-type E3 ubiquitin transferase</fullName>
        <ecNumber evidence="6">2.3.2.27</ecNumber>
    </recommendedName>
</protein>
<gene>
    <name evidence="24" type="ORF">AARE701A_LOCUS1202</name>
</gene>
<reference evidence="24" key="1">
    <citation type="submission" date="2021-01" db="EMBL/GenBank/DDBJ databases">
        <authorList>
            <person name="Bezrukov I."/>
        </authorList>
    </citation>
    <scope>NUCLEOTIDE SEQUENCE</scope>
</reference>
<dbReference type="InterPro" id="IPR022170">
    <property type="entry name" value="MUL1-like"/>
</dbReference>
<dbReference type="GO" id="GO:0005874">
    <property type="term" value="C:microtubule"/>
    <property type="evidence" value="ECO:0007669"/>
    <property type="project" value="UniProtKB-KW"/>
</dbReference>
<feature type="domain" description="E3 Ubiquitin ligase MUL1-like" evidence="23">
    <location>
        <begin position="699"/>
        <end position="824"/>
    </location>
</feature>
<dbReference type="GO" id="GO:0000226">
    <property type="term" value="P:microtubule cytoskeleton organization"/>
    <property type="evidence" value="ECO:0007669"/>
    <property type="project" value="InterPro"/>
</dbReference>
<evidence type="ECO:0000259" key="23">
    <source>
        <dbReference type="Pfam" id="PF12483"/>
    </source>
</evidence>
<keyword evidence="12" id="KW-0479">Metal-binding</keyword>
<keyword evidence="10 22" id="KW-0812">Transmembrane</keyword>
<evidence type="ECO:0000256" key="15">
    <source>
        <dbReference type="ARBA" id="ARBA00022833"/>
    </source>
</evidence>
<evidence type="ECO:0000256" key="13">
    <source>
        <dbReference type="ARBA" id="ARBA00022771"/>
    </source>
</evidence>
<keyword evidence="17" id="KW-0175">Coiled coil</keyword>
<dbReference type="GO" id="GO:0016020">
    <property type="term" value="C:membrane"/>
    <property type="evidence" value="ECO:0007669"/>
    <property type="project" value="UniProtKB-SubCell"/>
</dbReference>
<evidence type="ECO:0000256" key="20">
    <source>
        <dbReference type="ARBA" id="ARBA00023242"/>
    </source>
</evidence>
<comment type="subcellular location">
    <subcellularLocation>
        <location evidence="4">Cytoplasm</location>
        <location evidence="4">Cytoskeleton</location>
    </subcellularLocation>
    <subcellularLocation>
        <location evidence="3">Membrane</location>
        <topology evidence="3">Multi-pass membrane protein</topology>
    </subcellularLocation>
    <subcellularLocation>
        <location evidence="2">Nucleus</location>
    </subcellularLocation>
</comment>
<evidence type="ECO:0000313" key="25">
    <source>
        <dbReference type="Proteomes" id="UP000682877"/>
    </source>
</evidence>
<dbReference type="PANTHER" id="PTHR19321">
    <property type="entry name" value="PROTEIN REGULATOR OF CYTOKINESIS 1 PRC1-RELATED"/>
    <property type="match status" value="1"/>
</dbReference>
<proteinExistence type="inferred from homology"/>
<keyword evidence="9" id="KW-0808">Transferase</keyword>
<name>A0A8S1ZHP8_ARAAE</name>
<dbReference type="Proteomes" id="UP000682877">
    <property type="component" value="Chromosome 1"/>
</dbReference>
<dbReference type="GO" id="GO:0061630">
    <property type="term" value="F:ubiquitin protein ligase activity"/>
    <property type="evidence" value="ECO:0007669"/>
    <property type="project" value="UniProtKB-EC"/>
</dbReference>
<keyword evidence="16 22" id="KW-1133">Transmembrane helix</keyword>
<evidence type="ECO:0000256" key="2">
    <source>
        <dbReference type="ARBA" id="ARBA00004123"/>
    </source>
</evidence>
<dbReference type="FunFam" id="1.20.58.1520:FF:000002">
    <property type="entry name" value="65-kDa microtubule-associated protein 6"/>
    <property type="match status" value="1"/>
</dbReference>
<evidence type="ECO:0000256" key="7">
    <source>
        <dbReference type="ARBA" id="ARBA00022490"/>
    </source>
</evidence>
<dbReference type="GO" id="GO:0008017">
    <property type="term" value="F:microtubule binding"/>
    <property type="evidence" value="ECO:0007669"/>
    <property type="project" value="InterPro"/>
</dbReference>
<evidence type="ECO:0000256" key="14">
    <source>
        <dbReference type="ARBA" id="ARBA00022786"/>
    </source>
</evidence>
<dbReference type="Pfam" id="PF12483">
    <property type="entry name" value="GIDE"/>
    <property type="match status" value="1"/>
</dbReference>
<evidence type="ECO:0000256" key="22">
    <source>
        <dbReference type="SAM" id="Phobius"/>
    </source>
</evidence>
<dbReference type="GO" id="GO:0005737">
    <property type="term" value="C:cytoplasm"/>
    <property type="evidence" value="ECO:0007669"/>
    <property type="project" value="TreeGrafter"/>
</dbReference>
<feature type="compositionally biased region" description="Polar residues" evidence="21">
    <location>
        <begin position="537"/>
        <end position="556"/>
    </location>
</feature>
<keyword evidence="19" id="KW-0206">Cytoskeleton</keyword>
<evidence type="ECO:0000256" key="11">
    <source>
        <dbReference type="ARBA" id="ARBA00022701"/>
    </source>
</evidence>
<evidence type="ECO:0000313" key="24">
    <source>
        <dbReference type="EMBL" id="CAE5957499.1"/>
    </source>
</evidence>
<keyword evidence="25" id="KW-1185">Reference proteome</keyword>
<comment type="catalytic activity">
    <reaction evidence="1">
        <text>S-ubiquitinyl-[E2 ubiquitin-conjugating enzyme]-L-cysteine + [acceptor protein]-L-lysine = [E2 ubiquitin-conjugating enzyme]-L-cysteine + N(6)-ubiquitinyl-[acceptor protein]-L-lysine.</text>
        <dbReference type="EC" id="2.3.2.27"/>
    </reaction>
</comment>
<evidence type="ECO:0000256" key="16">
    <source>
        <dbReference type="ARBA" id="ARBA00022989"/>
    </source>
</evidence>
<keyword evidence="18 22" id="KW-0472">Membrane</keyword>
<evidence type="ECO:0000256" key="8">
    <source>
        <dbReference type="ARBA" id="ARBA00022553"/>
    </source>
</evidence>
<keyword evidence="20" id="KW-0539">Nucleus</keyword>
<evidence type="ECO:0000256" key="17">
    <source>
        <dbReference type="ARBA" id="ARBA00023054"/>
    </source>
</evidence>
<evidence type="ECO:0000256" key="1">
    <source>
        <dbReference type="ARBA" id="ARBA00000900"/>
    </source>
</evidence>
<dbReference type="PANTHER" id="PTHR19321:SF23">
    <property type="entry name" value="65-KDA MICROTUBULE-ASSOCIATED PROTEIN 7"/>
    <property type="match status" value="1"/>
</dbReference>
<evidence type="ECO:0000256" key="3">
    <source>
        <dbReference type="ARBA" id="ARBA00004141"/>
    </source>
</evidence>